<dbReference type="Gene3D" id="1.10.3210.10">
    <property type="entry name" value="Hypothetical protein af1432"/>
    <property type="match status" value="2"/>
</dbReference>
<accession>A0AA40HB18</accession>
<evidence type="ECO:0000313" key="2">
    <source>
        <dbReference type="EMBL" id="KAK1327784.1"/>
    </source>
</evidence>
<dbReference type="Proteomes" id="UP001177744">
    <property type="component" value="Unassembled WGS sequence"/>
</dbReference>
<gene>
    <name evidence="2" type="ORF">QTO34_012692</name>
</gene>
<reference evidence="2" key="1">
    <citation type="submission" date="2023-06" db="EMBL/GenBank/DDBJ databases">
        <title>Reference genome for the Northern bat (Eptesicus nilssonii), a most northern bat species.</title>
        <authorList>
            <person name="Laine V.N."/>
            <person name="Pulliainen A.T."/>
            <person name="Lilley T.M."/>
        </authorList>
    </citation>
    <scope>NUCLEOTIDE SEQUENCE</scope>
    <source>
        <strain evidence="2">BLF_Eptnil</strain>
        <tissue evidence="2">Kidney</tissue>
    </source>
</reference>
<evidence type="ECO:0000313" key="3">
    <source>
        <dbReference type="Proteomes" id="UP001177744"/>
    </source>
</evidence>
<protein>
    <recommendedName>
        <fullName evidence="4">MESH1</fullName>
    </recommendedName>
</protein>
<evidence type="ECO:0000256" key="1">
    <source>
        <dbReference type="SAM" id="MobiDB-lite"/>
    </source>
</evidence>
<feature type="region of interest" description="Disordered" evidence="1">
    <location>
        <begin position="90"/>
        <end position="110"/>
    </location>
</feature>
<dbReference type="InterPro" id="IPR052194">
    <property type="entry name" value="MESH1"/>
</dbReference>
<dbReference type="PANTHER" id="PTHR46246:SF1">
    <property type="entry name" value="GUANOSINE-3',5'-BIS(DIPHOSPHATE) 3'-PYROPHOSPHOHYDROLASE MESH1"/>
    <property type="match status" value="1"/>
</dbReference>
<comment type="caution">
    <text evidence="2">The sequence shown here is derived from an EMBL/GenBank/DDBJ whole genome shotgun (WGS) entry which is preliminary data.</text>
</comment>
<organism evidence="2 3">
    <name type="scientific">Cnephaeus nilssonii</name>
    <name type="common">Northern bat</name>
    <name type="synonym">Eptesicus nilssonii</name>
    <dbReference type="NCBI Taxonomy" id="3371016"/>
    <lineage>
        <taxon>Eukaryota</taxon>
        <taxon>Metazoa</taxon>
        <taxon>Chordata</taxon>
        <taxon>Craniata</taxon>
        <taxon>Vertebrata</taxon>
        <taxon>Euteleostomi</taxon>
        <taxon>Mammalia</taxon>
        <taxon>Eutheria</taxon>
        <taxon>Laurasiatheria</taxon>
        <taxon>Chiroptera</taxon>
        <taxon>Yangochiroptera</taxon>
        <taxon>Vespertilionidae</taxon>
        <taxon>Cnephaeus</taxon>
    </lineage>
</organism>
<name>A0AA40HB18_CNENI</name>
<dbReference type="SUPFAM" id="SSF109604">
    <property type="entry name" value="HD-domain/PDEase-like"/>
    <property type="match status" value="1"/>
</dbReference>
<dbReference type="GO" id="GO:0008893">
    <property type="term" value="F:guanosine-3',5'-bis(diphosphate) 3'-diphosphatase activity"/>
    <property type="evidence" value="ECO:0007669"/>
    <property type="project" value="TreeGrafter"/>
</dbReference>
<feature type="region of interest" description="Disordered" evidence="1">
    <location>
        <begin position="1"/>
        <end position="35"/>
    </location>
</feature>
<sequence>MGYQDTGFIGDHPAGRLPKRKREEEEDRERERELPGFEAACEELFGLPAPGGAVALAGFSSSPNLRRSPAGRRDGLEVAQLLEAADFAAHKHRRQRRMDPEGTPYINHPIGGRAARGVTSAASGGTGWGGSGTALSTCSAPSFGPRVVGVARILTHEAGVTDLAVLQVTPRQEAGVGTGGPPFSAGHPLAGVAGLSGSLSPGGPAPRHGGGHGRHPEEVELRFGARVRRLVEEVTDDKTLPKPERKRLQVERAPHSSPGAKLVKLADKLYNLRDLNRCTPKGWSEHRVQEYFEWAAQVVRGLQGTSPRLEEALQQLFRERGLTL</sequence>
<dbReference type="EMBL" id="JAULJE010000025">
    <property type="protein sequence ID" value="KAK1327784.1"/>
    <property type="molecule type" value="Genomic_DNA"/>
</dbReference>
<evidence type="ECO:0008006" key="4">
    <source>
        <dbReference type="Google" id="ProtNLM"/>
    </source>
</evidence>
<keyword evidence="3" id="KW-1185">Reference proteome</keyword>
<dbReference type="PANTHER" id="PTHR46246">
    <property type="entry name" value="GUANOSINE-3',5'-BIS(DIPHOSPHATE) 3'-PYROPHOSPHOHYDROLASE MESH1"/>
    <property type="match status" value="1"/>
</dbReference>
<proteinExistence type="predicted"/>
<dbReference type="AlphaFoldDB" id="A0AA40HB18"/>